<dbReference type="RefSeq" id="XP_052943608.1">
    <property type="nucleotide sequence ID" value="XM_053090126.1"/>
</dbReference>
<evidence type="ECO:0000313" key="2">
    <source>
        <dbReference type="Proteomes" id="UP001164286"/>
    </source>
</evidence>
<gene>
    <name evidence="1" type="ORF">MKK02DRAFT_38492</name>
</gene>
<dbReference type="AlphaFoldDB" id="A0AA38H474"/>
<comment type="caution">
    <text evidence="1">The sequence shown here is derived from an EMBL/GenBank/DDBJ whole genome shotgun (WGS) entry which is preliminary data.</text>
</comment>
<accession>A0AA38H474</accession>
<name>A0AA38H474_9TREE</name>
<dbReference type="EMBL" id="JAKWFO010000008">
    <property type="protein sequence ID" value="KAI9633831.1"/>
    <property type="molecule type" value="Genomic_DNA"/>
</dbReference>
<reference evidence="1" key="1">
    <citation type="journal article" date="2022" name="G3 (Bethesda)">
        <title>High quality genome of the basidiomycete yeast Dioszegia hungarica PDD-24b-2 isolated from cloud water.</title>
        <authorList>
            <person name="Jarrige D."/>
            <person name="Haridas S."/>
            <person name="Bleykasten-Grosshans C."/>
            <person name="Joly M."/>
            <person name="Nadalig T."/>
            <person name="Sancelme M."/>
            <person name="Vuilleumier S."/>
            <person name="Grigoriev I.V."/>
            <person name="Amato P."/>
            <person name="Bringel F."/>
        </authorList>
    </citation>
    <scope>NUCLEOTIDE SEQUENCE</scope>
    <source>
        <strain evidence="1">PDD-24b-2</strain>
    </source>
</reference>
<dbReference type="Proteomes" id="UP001164286">
    <property type="component" value="Unassembled WGS sequence"/>
</dbReference>
<keyword evidence="2" id="KW-1185">Reference proteome</keyword>
<dbReference type="GeneID" id="77729331"/>
<organism evidence="1 2">
    <name type="scientific">Dioszegia hungarica</name>
    <dbReference type="NCBI Taxonomy" id="4972"/>
    <lineage>
        <taxon>Eukaryota</taxon>
        <taxon>Fungi</taxon>
        <taxon>Dikarya</taxon>
        <taxon>Basidiomycota</taxon>
        <taxon>Agaricomycotina</taxon>
        <taxon>Tremellomycetes</taxon>
        <taxon>Tremellales</taxon>
        <taxon>Bulleribasidiaceae</taxon>
        <taxon>Dioszegia</taxon>
    </lineage>
</organism>
<sequence length="263" mass="29042">MDAGSILGFEMEMEAINHALTTVNRVGMARTLPCLETIAVASVYGGNHSAAWSRRVREMQENREHLLFINGMFEFDVFLASGNLKHLCVRGELHPLGISPVSSTSDENIPDVRYSRTIHFVPGVDNLAIPVGPPIRWVGDSPARENWADSMVPVSESIKRYIRMRSSSVREELDYRLEPVGVEIYSSTRTFSPPSIGIGSETSGTPDQQDISVASQRGRCAIMGENSQAELRRTGRPDDWVRWYPSVDTPVCMACGSGVPDQS</sequence>
<protein>
    <submittedName>
        <fullName evidence="1">Uncharacterized protein</fullName>
    </submittedName>
</protein>
<evidence type="ECO:0000313" key="1">
    <source>
        <dbReference type="EMBL" id="KAI9633831.1"/>
    </source>
</evidence>
<proteinExistence type="predicted"/>